<dbReference type="CDD" id="cd17502">
    <property type="entry name" value="MFS_Azr1_MDR_like"/>
    <property type="match status" value="1"/>
</dbReference>
<dbReference type="InterPro" id="IPR011701">
    <property type="entry name" value="MFS"/>
</dbReference>
<feature type="compositionally biased region" description="Polar residues" evidence="6">
    <location>
        <begin position="1"/>
        <end position="14"/>
    </location>
</feature>
<gene>
    <name evidence="8" type="ORF">ATEIFO6365_0002087500</name>
</gene>
<dbReference type="EMBL" id="BLJY01000002">
    <property type="protein sequence ID" value="GFF13764.1"/>
    <property type="molecule type" value="Genomic_DNA"/>
</dbReference>
<accession>A0A5M3YZ15</accession>
<comment type="subcellular location">
    <subcellularLocation>
        <location evidence="1">Membrane</location>
        <topology evidence="1">Multi-pass membrane protein</topology>
    </subcellularLocation>
</comment>
<dbReference type="Pfam" id="PF07690">
    <property type="entry name" value="MFS_1"/>
    <property type="match status" value="1"/>
</dbReference>
<keyword evidence="9" id="KW-1185">Reference proteome</keyword>
<evidence type="ECO:0000256" key="4">
    <source>
        <dbReference type="ARBA" id="ARBA00022989"/>
    </source>
</evidence>
<organism evidence="8 9">
    <name type="scientific">Aspergillus terreus</name>
    <dbReference type="NCBI Taxonomy" id="33178"/>
    <lineage>
        <taxon>Eukaryota</taxon>
        <taxon>Fungi</taxon>
        <taxon>Dikarya</taxon>
        <taxon>Ascomycota</taxon>
        <taxon>Pezizomycotina</taxon>
        <taxon>Eurotiomycetes</taxon>
        <taxon>Eurotiomycetidae</taxon>
        <taxon>Eurotiales</taxon>
        <taxon>Aspergillaceae</taxon>
        <taxon>Aspergillus</taxon>
        <taxon>Aspergillus subgen. Circumdati</taxon>
    </lineage>
</organism>
<feature type="transmembrane region" description="Helical" evidence="7">
    <location>
        <begin position="300"/>
        <end position="321"/>
    </location>
</feature>
<dbReference type="InterPro" id="IPR036259">
    <property type="entry name" value="MFS_trans_sf"/>
</dbReference>
<feature type="transmembrane region" description="Helical" evidence="7">
    <location>
        <begin position="102"/>
        <end position="121"/>
    </location>
</feature>
<feature type="transmembrane region" description="Helical" evidence="7">
    <location>
        <begin position="341"/>
        <end position="361"/>
    </location>
</feature>
<feature type="transmembrane region" description="Helical" evidence="7">
    <location>
        <begin position="230"/>
        <end position="251"/>
    </location>
</feature>
<name>A0A5M3YZ15_ASPTE</name>
<feature type="transmembrane region" description="Helical" evidence="7">
    <location>
        <begin position="127"/>
        <end position="148"/>
    </location>
</feature>
<dbReference type="Gene3D" id="1.20.1250.20">
    <property type="entry name" value="MFS general substrate transporter like domains"/>
    <property type="match status" value="1"/>
</dbReference>
<feature type="transmembrane region" description="Helical" evidence="7">
    <location>
        <begin position="187"/>
        <end position="210"/>
    </location>
</feature>
<feature type="region of interest" description="Disordered" evidence="6">
    <location>
        <begin position="1"/>
        <end position="26"/>
    </location>
</feature>
<feature type="transmembrane region" description="Helical" evidence="7">
    <location>
        <begin position="425"/>
        <end position="447"/>
    </location>
</feature>
<evidence type="ECO:0000313" key="8">
    <source>
        <dbReference type="EMBL" id="GFF13764.1"/>
    </source>
</evidence>
<dbReference type="PANTHER" id="PTHR23501">
    <property type="entry name" value="MAJOR FACILITATOR SUPERFAMILY"/>
    <property type="match status" value="1"/>
</dbReference>
<keyword evidence="2" id="KW-0813">Transport</keyword>
<dbReference type="InterPro" id="IPR020846">
    <property type="entry name" value="MFS_dom"/>
</dbReference>
<evidence type="ECO:0000256" key="2">
    <source>
        <dbReference type="ARBA" id="ARBA00022448"/>
    </source>
</evidence>
<feature type="transmembrane region" description="Helical" evidence="7">
    <location>
        <begin position="507"/>
        <end position="526"/>
    </location>
</feature>
<dbReference type="OrthoDB" id="10021397at2759"/>
<keyword evidence="5 7" id="KW-0472">Membrane</keyword>
<proteinExistence type="predicted"/>
<protein>
    <submittedName>
        <fullName evidence="8">Putative MFS transporter</fullName>
    </submittedName>
</protein>
<dbReference type="AlphaFoldDB" id="A0A5M3YZ15"/>
<dbReference type="GO" id="GO:0022857">
    <property type="term" value="F:transmembrane transporter activity"/>
    <property type="evidence" value="ECO:0007669"/>
    <property type="project" value="InterPro"/>
</dbReference>
<reference evidence="8 9" key="1">
    <citation type="submission" date="2020-01" db="EMBL/GenBank/DDBJ databases">
        <title>Aspergillus terreus IFO 6365 whole genome shotgun sequence.</title>
        <authorList>
            <person name="Kanamasa S."/>
            <person name="Takahashi H."/>
        </authorList>
    </citation>
    <scope>NUCLEOTIDE SEQUENCE [LARGE SCALE GENOMIC DNA]</scope>
    <source>
        <strain evidence="8 9">IFO 6365</strain>
    </source>
</reference>
<evidence type="ECO:0000256" key="1">
    <source>
        <dbReference type="ARBA" id="ARBA00004141"/>
    </source>
</evidence>
<dbReference type="Proteomes" id="UP000452235">
    <property type="component" value="Unassembled WGS sequence"/>
</dbReference>
<dbReference type="SUPFAM" id="SSF103473">
    <property type="entry name" value="MFS general substrate transporter"/>
    <property type="match status" value="1"/>
</dbReference>
<dbReference type="PROSITE" id="PS50850">
    <property type="entry name" value="MFS"/>
    <property type="match status" value="1"/>
</dbReference>
<feature type="transmembrane region" description="Helical" evidence="7">
    <location>
        <begin position="263"/>
        <end position="279"/>
    </location>
</feature>
<evidence type="ECO:0000313" key="9">
    <source>
        <dbReference type="Proteomes" id="UP000452235"/>
    </source>
</evidence>
<sequence>MGLEQTPGTCSTTDLPPKSSNHDPPAKYSEGWRLSALVIALGLAIFLVAIDMTIVSTAIPSISSEFHSIASDGWYGSAFFLTNAATQAPCGKLYQFFPLKRCFVALMVIFEIGSLICALAQRPATLIIGRALAGAGAAGVSVGAYTILAVSAAPRLRPALTAIFGVSYAVASFAGPLLGGLFTTSSTWRWCFWINLPVGGFTLGTVLLLVPARASSAPESTSWRSILKQVDILGAILIIGAMLCYLLALEWGGVLKPWNDPDVIGTLIGYGTIGLLFCLHEWYLGDSAMIPRTLITQKPVLMSCGVIFFLASSFFILLYYLPLYFQVMQGLSATGSGVRTVPLVLGCGVLSALSGVYMSIIGYGMPPMLLGSAATAIACGVFTMMDQHSDAGFWIGLQVLAGVGVGIACQVPVMVNQASVEPSKLSSVTAITLFFQMTGGSMFLQLAQSLLSNSLASYLSDHEDPSGGHVDHMAVLHAGASDLSKKFDPETLAIVVEAYMSGFRSTLFLATALASVATIFACFTGLGSINKEPRSGTPEMEALGSSESVER</sequence>
<dbReference type="VEuPathDB" id="FungiDB:ATEG_08375"/>
<feature type="transmembrane region" description="Helical" evidence="7">
    <location>
        <begin position="160"/>
        <end position="181"/>
    </location>
</feature>
<evidence type="ECO:0000256" key="6">
    <source>
        <dbReference type="SAM" id="MobiDB-lite"/>
    </source>
</evidence>
<dbReference type="PANTHER" id="PTHR23501:SF177">
    <property type="entry name" value="MAJOR FACILITATOR SUPERFAMILY (MFS) PROFILE DOMAIN-CONTAINING PROTEIN-RELATED"/>
    <property type="match status" value="1"/>
</dbReference>
<comment type="caution">
    <text evidence="8">The sequence shown here is derived from an EMBL/GenBank/DDBJ whole genome shotgun (WGS) entry which is preliminary data.</text>
</comment>
<evidence type="ECO:0000256" key="7">
    <source>
        <dbReference type="SAM" id="Phobius"/>
    </source>
</evidence>
<evidence type="ECO:0000256" key="3">
    <source>
        <dbReference type="ARBA" id="ARBA00022692"/>
    </source>
</evidence>
<keyword evidence="4 7" id="KW-1133">Transmembrane helix</keyword>
<evidence type="ECO:0000256" key="5">
    <source>
        <dbReference type="ARBA" id="ARBA00023136"/>
    </source>
</evidence>
<keyword evidence="3 7" id="KW-0812">Transmembrane</keyword>
<feature type="transmembrane region" description="Helical" evidence="7">
    <location>
        <begin position="34"/>
        <end position="59"/>
    </location>
</feature>
<dbReference type="GO" id="GO:0005886">
    <property type="term" value="C:plasma membrane"/>
    <property type="evidence" value="ECO:0007669"/>
    <property type="project" value="TreeGrafter"/>
</dbReference>
<feature type="transmembrane region" description="Helical" evidence="7">
    <location>
        <begin position="391"/>
        <end position="413"/>
    </location>
</feature>